<feature type="transmembrane region" description="Helical" evidence="2">
    <location>
        <begin position="55"/>
        <end position="73"/>
    </location>
</feature>
<dbReference type="AlphaFoldDB" id="A0A9X1P4I3"/>
<keyword evidence="2" id="KW-1133">Transmembrane helix</keyword>
<gene>
    <name evidence="3" type="ORF">LXM24_01565</name>
</gene>
<dbReference type="EMBL" id="JAJTTA010000001">
    <property type="protein sequence ID" value="MCF0038754.1"/>
    <property type="molecule type" value="Genomic_DNA"/>
</dbReference>
<feature type="compositionally biased region" description="Polar residues" evidence="1">
    <location>
        <begin position="1"/>
        <end position="17"/>
    </location>
</feature>
<organism evidence="3 4">
    <name type="scientific">Dyadobacter fanqingshengii</name>
    <dbReference type="NCBI Taxonomy" id="2906443"/>
    <lineage>
        <taxon>Bacteria</taxon>
        <taxon>Pseudomonadati</taxon>
        <taxon>Bacteroidota</taxon>
        <taxon>Cytophagia</taxon>
        <taxon>Cytophagales</taxon>
        <taxon>Spirosomataceae</taxon>
        <taxon>Dyadobacter</taxon>
    </lineage>
</organism>
<name>A0A9X1P4I3_9BACT</name>
<accession>A0A9X1P4I3</accession>
<reference evidence="3" key="1">
    <citation type="submission" date="2021-12" db="EMBL/GenBank/DDBJ databases">
        <title>Novel species in genus Dyadobacter.</title>
        <authorList>
            <person name="Ma C."/>
        </authorList>
    </citation>
    <scope>NUCLEOTIDE SEQUENCE</scope>
    <source>
        <strain evidence="3">CY399</strain>
    </source>
</reference>
<keyword evidence="2" id="KW-0472">Membrane</keyword>
<comment type="caution">
    <text evidence="3">The sequence shown here is derived from an EMBL/GenBank/DDBJ whole genome shotgun (WGS) entry which is preliminary data.</text>
</comment>
<evidence type="ECO:0000256" key="1">
    <source>
        <dbReference type="SAM" id="MobiDB-lite"/>
    </source>
</evidence>
<dbReference type="Proteomes" id="UP001139700">
    <property type="component" value="Unassembled WGS sequence"/>
</dbReference>
<evidence type="ECO:0000313" key="3">
    <source>
        <dbReference type="EMBL" id="MCF0038754.1"/>
    </source>
</evidence>
<feature type="region of interest" description="Disordered" evidence="1">
    <location>
        <begin position="1"/>
        <end position="21"/>
    </location>
</feature>
<keyword evidence="4" id="KW-1185">Reference proteome</keyword>
<sequence length="140" mass="15361">MSSSIDSSVKITKPFSSDTDKDKQDLLLDADLYKDKLELQWSGLKTDATEYGKKALIIGGVVATTYVVMNAILPKSKKEKRAEGQEAVAFEQAQAFKAGEAKQKSKFAVGAAVQSLAWTLAVGWARQKLKHLIADERKIE</sequence>
<protein>
    <submittedName>
        <fullName evidence="3">Uncharacterized protein</fullName>
    </submittedName>
</protein>
<keyword evidence="2" id="KW-0812">Transmembrane</keyword>
<evidence type="ECO:0000256" key="2">
    <source>
        <dbReference type="SAM" id="Phobius"/>
    </source>
</evidence>
<dbReference type="RefSeq" id="WP_234611265.1">
    <property type="nucleotide sequence ID" value="NZ_CP098806.1"/>
</dbReference>
<proteinExistence type="predicted"/>
<evidence type="ECO:0000313" key="4">
    <source>
        <dbReference type="Proteomes" id="UP001139700"/>
    </source>
</evidence>